<comment type="caution">
    <text evidence="2">The sequence shown here is derived from an EMBL/GenBank/DDBJ whole genome shotgun (WGS) entry which is preliminary data.</text>
</comment>
<organism evidence="2 3">
    <name type="scientific">Nitzschia inconspicua</name>
    <dbReference type="NCBI Taxonomy" id="303405"/>
    <lineage>
        <taxon>Eukaryota</taxon>
        <taxon>Sar</taxon>
        <taxon>Stramenopiles</taxon>
        <taxon>Ochrophyta</taxon>
        <taxon>Bacillariophyta</taxon>
        <taxon>Bacillariophyceae</taxon>
        <taxon>Bacillariophycidae</taxon>
        <taxon>Bacillariales</taxon>
        <taxon>Bacillariaceae</taxon>
        <taxon>Nitzschia</taxon>
    </lineage>
</organism>
<sequence length="188" mass="21111">MMLTDEELLYQRMSHLRAERDAEDTFEEPATDEEEPPEVADENLVDTEDYEPEEDAHVNIEVTLLDDGDDERGKDECSDEEDYDTGYGGEFTAELQDEEICSRPLVEDLPLELEVGQTGSFDDGDATVAAKNSGFRTVDEKKEMEPMDRDIAKERAVTQLEGSDLETQTCFGTQGFPCVPVSTRPLAR</sequence>
<evidence type="ECO:0000313" key="2">
    <source>
        <dbReference type="EMBL" id="KAG7356560.1"/>
    </source>
</evidence>
<reference evidence="2" key="2">
    <citation type="submission" date="2021-04" db="EMBL/GenBank/DDBJ databases">
        <authorList>
            <person name="Podell S."/>
        </authorList>
    </citation>
    <scope>NUCLEOTIDE SEQUENCE</scope>
    <source>
        <strain evidence="2">Hildebrandi</strain>
    </source>
</reference>
<keyword evidence="3" id="KW-1185">Reference proteome</keyword>
<evidence type="ECO:0000313" key="3">
    <source>
        <dbReference type="Proteomes" id="UP000693970"/>
    </source>
</evidence>
<name>A0A9K3PQS9_9STRA</name>
<gene>
    <name evidence="2" type="ORF">IV203_001246</name>
</gene>
<dbReference type="EMBL" id="JAGRRH010000015">
    <property type="protein sequence ID" value="KAG7356560.1"/>
    <property type="molecule type" value="Genomic_DNA"/>
</dbReference>
<reference evidence="2" key="1">
    <citation type="journal article" date="2021" name="Sci. Rep.">
        <title>Diploid genomic architecture of Nitzschia inconspicua, an elite biomass production diatom.</title>
        <authorList>
            <person name="Oliver A."/>
            <person name="Podell S."/>
            <person name="Pinowska A."/>
            <person name="Traller J.C."/>
            <person name="Smith S.R."/>
            <person name="McClure R."/>
            <person name="Beliaev A."/>
            <person name="Bohutskyi P."/>
            <person name="Hill E.A."/>
            <person name="Rabines A."/>
            <person name="Zheng H."/>
            <person name="Allen L.Z."/>
            <person name="Kuo A."/>
            <person name="Grigoriev I.V."/>
            <person name="Allen A.E."/>
            <person name="Hazlebeck D."/>
            <person name="Allen E.E."/>
        </authorList>
    </citation>
    <scope>NUCLEOTIDE SEQUENCE</scope>
    <source>
        <strain evidence="2">Hildebrandi</strain>
    </source>
</reference>
<dbReference type="Proteomes" id="UP000693970">
    <property type="component" value="Unassembled WGS sequence"/>
</dbReference>
<evidence type="ECO:0000256" key="1">
    <source>
        <dbReference type="SAM" id="MobiDB-lite"/>
    </source>
</evidence>
<accession>A0A9K3PQS9</accession>
<feature type="region of interest" description="Disordered" evidence="1">
    <location>
        <begin position="14"/>
        <end position="88"/>
    </location>
</feature>
<dbReference type="AlphaFoldDB" id="A0A9K3PQS9"/>
<proteinExistence type="predicted"/>
<feature type="compositionally biased region" description="Acidic residues" evidence="1">
    <location>
        <begin position="21"/>
        <end position="54"/>
    </location>
</feature>
<protein>
    <submittedName>
        <fullName evidence="2">Uncharacterized protein</fullName>
    </submittedName>
</protein>